<keyword evidence="3" id="KW-1185">Reference proteome</keyword>
<sequence>MFMFNYYICEKFEVVTGAENGHHEEKEEEPKEDVTELSAELKNESSDGVKNDSVADENGEEAVKEEVQEGGGEERDAALDVVSQGDVSGVKDETVSGDGTSSRKMEATNNKGGEKLGYETEAFAIYDVMR</sequence>
<comment type="caution">
    <text evidence="2">The sequence shown here is derived from an EMBL/GenBank/DDBJ whole genome shotgun (WGS) entry which is preliminary data.</text>
</comment>
<reference evidence="2 3" key="1">
    <citation type="journal article" date="2018" name="Mol. Plant">
        <title>The genome of Artemisia annua provides insight into the evolution of Asteraceae family and artemisinin biosynthesis.</title>
        <authorList>
            <person name="Shen Q."/>
            <person name="Zhang L."/>
            <person name="Liao Z."/>
            <person name="Wang S."/>
            <person name="Yan T."/>
            <person name="Shi P."/>
            <person name="Liu M."/>
            <person name="Fu X."/>
            <person name="Pan Q."/>
            <person name="Wang Y."/>
            <person name="Lv Z."/>
            <person name="Lu X."/>
            <person name="Zhang F."/>
            <person name="Jiang W."/>
            <person name="Ma Y."/>
            <person name="Chen M."/>
            <person name="Hao X."/>
            <person name="Li L."/>
            <person name="Tang Y."/>
            <person name="Lv G."/>
            <person name="Zhou Y."/>
            <person name="Sun X."/>
            <person name="Brodelius P.E."/>
            <person name="Rose J.K.C."/>
            <person name="Tang K."/>
        </authorList>
    </citation>
    <scope>NUCLEOTIDE SEQUENCE [LARGE SCALE GENOMIC DNA]</scope>
    <source>
        <strain evidence="3">cv. Huhao1</strain>
        <tissue evidence="2">Leaf</tissue>
    </source>
</reference>
<dbReference type="OrthoDB" id="5204190at2759"/>
<accession>A0A2U1MT53</accession>
<dbReference type="AlphaFoldDB" id="A0A2U1MT53"/>
<feature type="compositionally biased region" description="Basic and acidic residues" evidence="1">
    <location>
        <begin position="61"/>
        <end position="78"/>
    </location>
</feature>
<feature type="compositionally biased region" description="Basic and acidic residues" evidence="1">
    <location>
        <begin position="101"/>
        <end position="113"/>
    </location>
</feature>
<feature type="compositionally biased region" description="Basic and acidic residues" evidence="1">
    <location>
        <begin position="20"/>
        <end position="50"/>
    </location>
</feature>
<proteinExistence type="predicted"/>
<evidence type="ECO:0000313" key="2">
    <source>
        <dbReference type="EMBL" id="PWA64417.1"/>
    </source>
</evidence>
<evidence type="ECO:0000313" key="3">
    <source>
        <dbReference type="Proteomes" id="UP000245207"/>
    </source>
</evidence>
<evidence type="ECO:0000256" key="1">
    <source>
        <dbReference type="SAM" id="MobiDB-lite"/>
    </source>
</evidence>
<name>A0A2U1MT53_ARTAN</name>
<dbReference type="EMBL" id="PKPP01004425">
    <property type="protein sequence ID" value="PWA64417.1"/>
    <property type="molecule type" value="Genomic_DNA"/>
</dbReference>
<gene>
    <name evidence="2" type="ORF">CTI12_AA344710</name>
</gene>
<dbReference type="Proteomes" id="UP000245207">
    <property type="component" value="Unassembled WGS sequence"/>
</dbReference>
<dbReference type="STRING" id="35608.A0A2U1MT53"/>
<organism evidence="2 3">
    <name type="scientific">Artemisia annua</name>
    <name type="common">Sweet wormwood</name>
    <dbReference type="NCBI Taxonomy" id="35608"/>
    <lineage>
        <taxon>Eukaryota</taxon>
        <taxon>Viridiplantae</taxon>
        <taxon>Streptophyta</taxon>
        <taxon>Embryophyta</taxon>
        <taxon>Tracheophyta</taxon>
        <taxon>Spermatophyta</taxon>
        <taxon>Magnoliopsida</taxon>
        <taxon>eudicotyledons</taxon>
        <taxon>Gunneridae</taxon>
        <taxon>Pentapetalae</taxon>
        <taxon>asterids</taxon>
        <taxon>campanulids</taxon>
        <taxon>Asterales</taxon>
        <taxon>Asteraceae</taxon>
        <taxon>Asteroideae</taxon>
        <taxon>Anthemideae</taxon>
        <taxon>Artemisiinae</taxon>
        <taxon>Artemisia</taxon>
    </lineage>
</organism>
<feature type="region of interest" description="Disordered" evidence="1">
    <location>
        <begin position="17"/>
        <end position="113"/>
    </location>
</feature>
<protein>
    <submittedName>
        <fullName evidence="2">K Homology domain-containing protein</fullName>
    </submittedName>
</protein>